<dbReference type="InterPro" id="IPR004367">
    <property type="entry name" value="Cyclin_C-dom"/>
</dbReference>
<feature type="non-terminal residue" evidence="9">
    <location>
        <position position="1"/>
    </location>
</feature>
<evidence type="ECO:0000256" key="2">
    <source>
        <dbReference type="ARBA" id="ARBA00006955"/>
    </source>
</evidence>
<feature type="domain" description="Cyclin C-terminal" evidence="8">
    <location>
        <begin position="178"/>
        <end position="296"/>
    </location>
</feature>
<dbReference type="InterPro" id="IPR048258">
    <property type="entry name" value="Cyclins_cyclin-box"/>
</dbReference>
<dbReference type="AlphaFoldDB" id="A0A094NIB7"/>
<dbReference type="InterPro" id="IPR006671">
    <property type="entry name" value="Cyclin_N"/>
</dbReference>
<dbReference type="PANTHER" id="PTHR10177">
    <property type="entry name" value="CYCLINS"/>
    <property type="match status" value="1"/>
</dbReference>
<evidence type="ECO:0000256" key="3">
    <source>
        <dbReference type="ARBA" id="ARBA00022618"/>
    </source>
</evidence>
<feature type="non-terminal residue" evidence="9">
    <location>
        <position position="309"/>
    </location>
</feature>
<proteinExistence type="inferred from homology"/>
<dbReference type="InterPro" id="IPR013763">
    <property type="entry name" value="Cyclin-like_dom"/>
</dbReference>
<reference evidence="9 10" key="1">
    <citation type="submission" date="2014-04" db="EMBL/GenBank/DDBJ databases">
        <title>Genome evolution of avian class.</title>
        <authorList>
            <person name="Zhang G."/>
            <person name="Li C."/>
        </authorList>
    </citation>
    <scope>NUCLEOTIDE SEQUENCE [LARGE SCALE GENOMIC DNA]</scope>
    <source>
        <strain evidence="9">BGI_N321</strain>
    </source>
</reference>
<keyword evidence="5" id="KW-0131">Cell cycle</keyword>
<dbReference type="Gene3D" id="1.10.472.10">
    <property type="entry name" value="Cyclin-like"/>
    <property type="match status" value="2"/>
</dbReference>
<evidence type="ECO:0000313" key="9">
    <source>
        <dbReference type="EMBL" id="KFZ66186.1"/>
    </source>
</evidence>
<keyword evidence="3" id="KW-0132">Cell division</keyword>
<accession>A0A094NIB7</accession>
<feature type="domain" description="Cyclin-like" evidence="7">
    <location>
        <begin position="182"/>
        <end position="263"/>
    </location>
</feature>
<feature type="domain" description="Cyclin-like" evidence="7">
    <location>
        <begin position="85"/>
        <end position="169"/>
    </location>
</feature>
<evidence type="ECO:0000259" key="7">
    <source>
        <dbReference type="SMART" id="SM00385"/>
    </source>
</evidence>
<evidence type="ECO:0000256" key="5">
    <source>
        <dbReference type="ARBA" id="ARBA00023306"/>
    </source>
</evidence>
<keyword evidence="10" id="KW-1185">Reference proteome</keyword>
<evidence type="ECO:0000256" key="1">
    <source>
        <dbReference type="ARBA" id="ARBA00003222"/>
    </source>
</evidence>
<evidence type="ECO:0000256" key="6">
    <source>
        <dbReference type="RuleBase" id="RU000383"/>
    </source>
</evidence>
<dbReference type="GO" id="GO:0051301">
    <property type="term" value="P:cell division"/>
    <property type="evidence" value="ECO:0007669"/>
    <property type="project" value="UniProtKB-KW"/>
</dbReference>
<protein>
    <submittedName>
        <fullName evidence="9">G2/mitotic-specific cyclin-B1</fullName>
    </submittedName>
</protein>
<comment type="function">
    <text evidence="1">Essential for the control of the cell cycle at the G2/M (mitosis) transition.</text>
</comment>
<evidence type="ECO:0000256" key="4">
    <source>
        <dbReference type="ARBA" id="ARBA00023127"/>
    </source>
</evidence>
<dbReference type="SMART" id="SM01332">
    <property type="entry name" value="Cyclin_C"/>
    <property type="match status" value="1"/>
</dbReference>
<dbReference type="SMART" id="SM00385">
    <property type="entry name" value="CYCLIN"/>
    <property type="match status" value="2"/>
</dbReference>
<dbReference type="GO" id="GO:0005829">
    <property type="term" value="C:cytosol"/>
    <property type="evidence" value="ECO:0007669"/>
    <property type="project" value="UniProtKB-ARBA"/>
</dbReference>
<dbReference type="InterPro" id="IPR039361">
    <property type="entry name" value="Cyclin"/>
</dbReference>
<dbReference type="PIRSF" id="PIRSF001771">
    <property type="entry name" value="Cyclin_A_B_D_E"/>
    <property type="match status" value="1"/>
</dbReference>
<dbReference type="GO" id="GO:0044772">
    <property type="term" value="P:mitotic cell cycle phase transition"/>
    <property type="evidence" value="ECO:0007669"/>
    <property type="project" value="InterPro"/>
</dbReference>
<dbReference type="FunFam" id="1.10.472.10:FF:000198">
    <property type="entry name" value="G2/mitotic-specific cyclin-B1"/>
    <property type="match status" value="1"/>
</dbReference>
<evidence type="ECO:0000313" key="10">
    <source>
        <dbReference type="Proteomes" id="UP000053620"/>
    </source>
</evidence>
<dbReference type="EMBL" id="KL362167">
    <property type="protein sequence ID" value="KFZ66186.1"/>
    <property type="molecule type" value="Genomic_DNA"/>
</dbReference>
<dbReference type="Pfam" id="PF02984">
    <property type="entry name" value="Cyclin_C"/>
    <property type="match status" value="1"/>
</dbReference>
<dbReference type="Proteomes" id="UP000053620">
    <property type="component" value="Unassembled WGS sequence"/>
</dbReference>
<dbReference type="InterPro" id="IPR046965">
    <property type="entry name" value="Cyclin_A/B-like"/>
</dbReference>
<dbReference type="SUPFAM" id="SSF47954">
    <property type="entry name" value="Cyclin-like"/>
    <property type="match status" value="2"/>
</dbReference>
<name>A0A094NIB7_ANTCR</name>
<dbReference type="Pfam" id="PF00134">
    <property type="entry name" value="Cyclin_N"/>
    <property type="match status" value="1"/>
</dbReference>
<keyword evidence="4 6" id="KW-0195">Cyclin</keyword>
<dbReference type="PROSITE" id="PS00292">
    <property type="entry name" value="CYCLINS"/>
    <property type="match status" value="1"/>
</dbReference>
<evidence type="ECO:0000259" key="8">
    <source>
        <dbReference type="SMART" id="SM01332"/>
    </source>
</evidence>
<dbReference type="GO" id="GO:0016538">
    <property type="term" value="F:cyclin-dependent protein serine/threonine kinase regulator activity"/>
    <property type="evidence" value="ECO:0007669"/>
    <property type="project" value="InterPro"/>
</dbReference>
<gene>
    <name evidence="9" type="ORF">N321_09928</name>
</gene>
<organism evidence="9 10">
    <name type="scientific">Antrostomus carolinensis</name>
    <name type="common">Chuck-will's-widow</name>
    <name type="synonym">Caprimulgus carolinensis</name>
    <dbReference type="NCBI Taxonomy" id="279965"/>
    <lineage>
        <taxon>Eukaryota</taxon>
        <taxon>Metazoa</taxon>
        <taxon>Chordata</taxon>
        <taxon>Craniata</taxon>
        <taxon>Vertebrata</taxon>
        <taxon>Euteleostomi</taxon>
        <taxon>Archelosauria</taxon>
        <taxon>Archosauria</taxon>
        <taxon>Dinosauria</taxon>
        <taxon>Saurischia</taxon>
        <taxon>Theropoda</taxon>
        <taxon>Coelurosauria</taxon>
        <taxon>Aves</taxon>
        <taxon>Neognathae</taxon>
        <taxon>Neoaves</taxon>
        <taxon>Strisores</taxon>
        <taxon>Caprimulgiformes</taxon>
        <taxon>Caprimulgidae</taxon>
        <taxon>Antrostomus</taxon>
    </lineage>
</organism>
<dbReference type="InterPro" id="IPR036915">
    <property type="entry name" value="Cyclin-like_sf"/>
</dbReference>
<comment type="similarity">
    <text evidence="2">Belongs to the cyclin family. Cyclin AB subfamily.</text>
</comment>
<sequence>KPQSPSPTEASGCAPPEDMLCQAFSDVLLDVQDVDAEDGTDPNLCSDYVKDIYRYLRDLEEKQPIRPKYLAGQEINGNMRAILIDWLVQVQIKFRLHQETLYMAVAIIDRYLQNNAVSKRMLQLVGVTAMFIATKYEEVFPPNIGDFAYVTDHTYTNLQIRKMEMNILQALDFRVGHPLPPHFLRRASKIAEVDFEQHVLAKYLMELSIVDYDMVHFPPSKTAAAASCLALKLLGGCEWTPTLQHYMSYTESDLLPVMQHIAKNIILVNEGIMKHVAIKNKYASSQNSKISIIKQLHSSVVWNLAQPLI</sequence>